<evidence type="ECO:0000313" key="3">
    <source>
        <dbReference type="Proteomes" id="UP000826651"/>
    </source>
</evidence>
<sequence length="279" mass="29567">MAAQLAFLMQDAPDDSITEESLSRQLLTDWPDLDPALLSTDDSASRTAHAGEPAPILLHYGGTMIAVMSVRSPIGDDLADIAQHSRLWPNDAPVPVDYTAHSIVSVFAAEATGHRAATDQAVLLSKVIASLIGLSGGIRAVYWGSAEHVILPVLFRDLALNTLPTPLLLAWVAMNVGTRPDGVLTGHTLGLDQLGVMDIEIPNSPEDASGLLDRLVGIADYQLQNGPVIGNADTIGSVAEAQIIAHHAPSAIGDERTVLSLSFVSNQSPARKKGLFRRR</sequence>
<dbReference type="InterPro" id="IPR025357">
    <property type="entry name" value="DUF4261"/>
</dbReference>
<comment type="caution">
    <text evidence="2">The sequence shown here is derived from an EMBL/GenBank/DDBJ whole genome shotgun (WGS) entry which is preliminary data.</text>
</comment>
<evidence type="ECO:0000313" key="2">
    <source>
        <dbReference type="EMBL" id="MBZ2196562.1"/>
    </source>
</evidence>
<dbReference type="RefSeq" id="WP_223405534.1">
    <property type="nucleotide sequence ID" value="NZ_JAGSHT010000010.1"/>
</dbReference>
<dbReference type="Pfam" id="PF14080">
    <property type="entry name" value="DUF4261"/>
    <property type="match status" value="1"/>
</dbReference>
<organism evidence="2 3">
    <name type="scientific">Occultella gossypii</name>
    <dbReference type="NCBI Taxonomy" id="2800820"/>
    <lineage>
        <taxon>Bacteria</taxon>
        <taxon>Bacillati</taxon>
        <taxon>Actinomycetota</taxon>
        <taxon>Actinomycetes</taxon>
        <taxon>Micrococcales</taxon>
        <taxon>Ruaniaceae</taxon>
        <taxon>Occultella</taxon>
    </lineage>
</organism>
<accession>A0ABS7S883</accession>
<name>A0ABS7S883_9MICO</name>
<feature type="domain" description="DUF4261" evidence="1">
    <location>
        <begin position="188"/>
        <end position="261"/>
    </location>
</feature>
<dbReference type="EMBL" id="JAGSHT010000010">
    <property type="protein sequence ID" value="MBZ2196562.1"/>
    <property type="molecule type" value="Genomic_DNA"/>
</dbReference>
<dbReference type="Proteomes" id="UP000826651">
    <property type="component" value="Unassembled WGS sequence"/>
</dbReference>
<reference evidence="2 3" key="1">
    <citation type="submission" date="2021-04" db="EMBL/GenBank/DDBJ databases">
        <title>Ruania sp. nov., isolated from sandy soil of mangrove forest.</title>
        <authorList>
            <person name="Ge X."/>
            <person name="Huang R."/>
            <person name="Liu W."/>
        </authorList>
    </citation>
    <scope>NUCLEOTIDE SEQUENCE [LARGE SCALE GENOMIC DNA]</scope>
    <source>
        <strain evidence="2 3">N2-46</strain>
    </source>
</reference>
<keyword evidence="3" id="KW-1185">Reference proteome</keyword>
<gene>
    <name evidence="2" type="ORF">KCQ71_10385</name>
</gene>
<protein>
    <submittedName>
        <fullName evidence="2">DUF4261 domain-containing protein</fullName>
    </submittedName>
</protein>
<proteinExistence type="predicted"/>
<evidence type="ECO:0000259" key="1">
    <source>
        <dbReference type="Pfam" id="PF14080"/>
    </source>
</evidence>